<dbReference type="AlphaFoldDB" id="A0A8S0P9M2"/>
<proteinExistence type="predicted"/>
<reference evidence="1 2" key="1">
    <citation type="submission" date="2019-12" db="EMBL/GenBank/DDBJ databases">
        <authorList>
            <person name="Alioto T."/>
            <person name="Alioto T."/>
            <person name="Gomez Garrido J."/>
        </authorList>
    </citation>
    <scope>NUCLEOTIDE SEQUENCE [LARGE SCALE GENOMIC DNA]</scope>
</reference>
<sequence>MGYSNFQAPALDCSYGLQESIPGTGQLNSRVSTLGGFCGSKEIVHRAEQMNTFASSSNYYYSNQRSIHGLDTRLPQQRWHGLCHHYIVKSFPLHAYRGNCISDPITFRIVFSPRITCRSSTLKSLKGSDIHYFCISIAVHGRSSIFDHLVLRRTDNLGTGQVETNEA</sequence>
<keyword evidence="2" id="KW-1185">Reference proteome</keyword>
<comment type="caution">
    <text evidence="1">The sequence shown here is derived from an EMBL/GenBank/DDBJ whole genome shotgun (WGS) entry which is preliminary data.</text>
</comment>
<gene>
    <name evidence="1" type="ORF">OLEA9_A057035</name>
</gene>
<dbReference type="Gramene" id="OE9A057035T1">
    <property type="protein sequence ID" value="OE9A057035C1"/>
    <property type="gene ID" value="OE9A057035"/>
</dbReference>
<accession>A0A8S0P9M2</accession>
<evidence type="ECO:0000313" key="2">
    <source>
        <dbReference type="Proteomes" id="UP000594638"/>
    </source>
</evidence>
<dbReference type="EMBL" id="CACTIH010000014">
    <property type="protein sequence ID" value="CAA2934395.1"/>
    <property type="molecule type" value="Genomic_DNA"/>
</dbReference>
<evidence type="ECO:0000313" key="1">
    <source>
        <dbReference type="EMBL" id="CAA2934395.1"/>
    </source>
</evidence>
<name>A0A8S0P9M2_OLEEU</name>
<protein>
    <submittedName>
        <fullName evidence="1">(-)-isopiperitenol/(-)-carveol dehydrogenase, mitochondrial</fullName>
    </submittedName>
</protein>
<organism evidence="1 2">
    <name type="scientific">Olea europaea subsp. europaea</name>
    <dbReference type="NCBI Taxonomy" id="158383"/>
    <lineage>
        <taxon>Eukaryota</taxon>
        <taxon>Viridiplantae</taxon>
        <taxon>Streptophyta</taxon>
        <taxon>Embryophyta</taxon>
        <taxon>Tracheophyta</taxon>
        <taxon>Spermatophyta</taxon>
        <taxon>Magnoliopsida</taxon>
        <taxon>eudicotyledons</taxon>
        <taxon>Gunneridae</taxon>
        <taxon>Pentapetalae</taxon>
        <taxon>asterids</taxon>
        <taxon>lamiids</taxon>
        <taxon>Lamiales</taxon>
        <taxon>Oleaceae</taxon>
        <taxon>Oleeae</taxon>
        <taxon>Olea</taxon>
    </lineage>
</organism>
<dbReference type="Proteomes" id="UP000594638">
    <property type="component" value="Unassembled WGS sequence"/>
</dbReference>